<feature type="non-terminal residue" evidence="1">
    <location>
        <position position="1"/>
    </location>
</feature>
<sequence>NPILTAKIHDKMRYFNGFDDFEPQISNNHYVYDFDLGPKNQKNKKITQNYVDLFIKEFNVQFEETQTNEKWNEATITEIAEAYFKTLKKERNTTPAMKLLNDQHSRRCKRRDTVTK</sequence>
<organism evidence="1 2">
    <name type="scientific">Racocetra persica</name>
    <dbReference type="NCBI Taxonomy" id="160502"/>
    <lineage>
        <taxon>Eukaryota</taxon>
        <taxon>Fungi</taxon>
        <taxon>Fungi incertae sedis</taxon>
        <taxon>Mucoromycota</taxon>
        <taxon>Glomeromycotina</taxon>
        <taxon>Glomeromycetes</taxon>
        <taxon>Diversisporales</taxon>
        <taxon>Gigasporaceae</taxon>
        <taxon>Racocetra</taxon>
    </lineage>
</organism>
<comment type="caution">
    <text evidence="1">The sequence shown here is derived from an EMBL/GenBank/DDBJ whole genome shotgun (WGS) entry which is preliminary data.</text>
</comment>
<accession>A0ACA9RYH4</accession>
<evidence type="ECO:0000313" key="2">
    <source>
        <dbReference type="Proteomes" id="UP000789920"/>
    </source>
</evidence>
<dbReference type="EMBL" id="CAJVQC010075850">
    <property type="protein sequence ID" value="CAG8814163.1"/>
    <property type="molecule type" value="Genomic_DNA"/>
</dbReference>
<protein>
    <submittedName>
        <fullName evidence="1">6537_t:CDS:1</fullName>
    </submittedName>
</protein>
<keyword evidence="2" id="KW-1185">Reference proteome</keyword>
<reference evidence="1" key="1">
    <citation type="submission" date="2021-06" db="EMBL/GenBank/DDBJ databases">
        <authorList>
            <person name="Kallberg Y."/>
            <person name="Tangrot J."/>
            <person name="Rosling A."/>
        </authorList>
    </citation>
    <scope>NUCLEOTIDE SEQUENCE</scope>
    <source>
        <strain evidence="1">MA461A</strain>
    </source>
</reference>
<gene>
    <name evidence="1" type="ORF">RPERSI_LOCUS23927</name>
</gene>
<evidence type="ECO:0000313" key="1">
    <source>
        <dbReference type="EMBL" id="CAG8814163.1"/>
    </source>
</evidence>
<dbReference type="Proteomes" id="UP000789920">
    <property type="component" value="Unassembled WGS sequence"/>
</dbReference>
<name>A0ACA9RYH4_9GLOM</name>
<proteinExistence type="predicted"/>